<evidence type="ECO:0000313" key="10">
    <source>
        <dbReference type="Proteomes" id="UP001174909"/>
    </source>
</evidence>
<evidence type="ECO:0000256" key="4">
    <source>
        <dbReference type="ARBA" id="ARBA00022813"/>
    </source>
</evidence>
<dbReference type="GO" id="GO:0015940">
    <property type="term" value="P:pantothenate biosynthetic process"/>
    <property type="evidence" value="ECO:0007669"/>
    <property type="project" value="UniProtKB-KW"/>
</dbReference>
<keyword evidence="10" id="KW-1185">Reference proteome</keyword>
<dbReference type="InterPro" id="IPR003190">
    <property type="entry name" value="Asp_decarbox"/>
</dbReference>
<dbReference type="NCBIfam" id="TIGR00223">
    <property type="entry name" value="panD"/>
    <property type="match status" value="1"/>
</dbReference>
<dbReference type="CDD" id="cd06919">
    <property type="entry name" value="Asp_decarbox"/>
    <property type="match status" value="1"/>
</dbReference>
<dbReference type="GO" id="GO:0004068">
    <property type="term" value="F:aspartate 1-decarboxylase activity"/>
    <property type="evidence" value="ECO:0007669"/>
    <property type="project" value="InterPro"/>
</dbReference>
<proteinExistence type="inferred from homology"/>
<dbReference type="InterPro" id="IPR009010">
    <property type="entry name" value="Asp_de-COase-like_dom_sf"/>
</dbReference>
<dbReference type="Gene3D" id="2.40.40.20">
    <property type="match status" value="1"/>
</dbReference>
<dbReference type="AlphaFoldDB" id="A0AA35TMD8"/>
<gene>
    <name evidence="9" type="ORF">GBAR_LOCUS27299</name>
</gene>
<organism evidence="9 10">
    <name type="scientific">Geodia barretti</name>
    <name type="common">Barrett's horny sponge</name>
    <dbReference type="NCBI Taxonomy" id="519541"/>
    <lineage>
        <taxon>Eukaryota</taxon>
        <taxon>Metazoa</taxon>
        <taxon>Porifera</taxon>
        <taxon>Demospongiae</taxon>
        <taxon>Heteroscleromorpha</taxon>
        <taxon>Tetractinellida</taxon>
        <taxon>Astrophorina</taxon>
        <taxon>Geodiidae</taxon>
        <taxon>Geodia</taxon>
    </lineage>
</organism>
<evidence type="ECO:0000256" key="2">
    <source>
        <dbReference type="ARBA" id="ARBA00022655"/>
    </source>
</evidence>
<keyword evidence="7" id="KW-0704">Schiff base</keyword>
<protein>
    <submittedName>
        <fullName evidence="9">Aspartate 1-decarboxylase</fullName>
    </submittedName>
</protein>
<evidence type="ECO:0000256" key="1">
    <source>
        <dbReference type="ARBA" id="ARBA00022490"/>
    </source>
</evidence>
<dbReference type="Pfam" id="PF02261">
    <property type="entry name" value="Asp_decarbox"/>
    <property type="match status" value="1"/>
</dbReference>
<sequence>MPTKLGHENEERSMREIMRSKIHRCWVTSANLGYVGSILIDRDLMEQTDIVAFEKVQVLNINNGARWETYALPAERGSGTIAVQGAAARLCQERDCLIILAFEVTDEPVDPRMVLVDENNKFLEWIEGSMYAEPQPEPVALF</sequence>
<evidence type="ECO:0000313" key="9">
    <source>
        <dbReference type="EMBL" id="CAI8049581.1"/>
    </source>
</evidence>
<keyword evidence="3" id="KW-0210">Decarboxylase</keyword>
<keyword evidence="8" id="KW-0670">Pyruvate</keyword>
<evidence type="ECO:0000256" key="8">
    <source>
        <dbReference type="ARBA" id="ARBA00023317"/>
    </source>
</evidence>
<dbReference type="PANTHER" id="PTHR21012">
    <property type="entry name" value="ASPARTATE 1-DECARBOXYLASE"/>
    <property type="match status" value="1"/>
</dbReference>
<evidence type="ECO:0000256" key="3">
    <source>
        <dbReference type="ARBA" id="ARBA00022793"/>
    </source>
</evidence>
<name>A0AA35TMD8_GEOBA</name>
<accession>A0AA35TMD8</accession>
<dbReference type="GO" id="GO:0006523">
    <property type="term" value="P:alanine biosynthetic process"/>
    <property type="evidence" value="ECO:0007669"/>
    <property type="project" value="InterPro"/>
</dbReference>
<dbReference type="PANTHER" id="PTHR21012:SF0">
    <property type="entry name" value="ASPARTATE 1-DECARBOXYLASE"/>
    <property type="match status" value="1"/>
</dbReference>
<keyword evidence="2" id="KW-0566">Pantothenate biosynthesis</keyword>
<dbReference type="HAMAP" id="MF_00446">
    <property type="entry name" value="PanD"/>
    <property type="match status" value="1"/>
</dbReference>
<keyword evidence="5" id="KW-0865">Zymogen</keyword>
<evidence type="ECO:0000256" key="6">
    <source>
        <dbReference type="ARBA" id="ARBA00023239"/>
    </source>
</evidence>
<keyword evidence="4" id="KW-0068">Autocatalytic cleavage</keyword>
<evidence type="ECO:0000256" key="7">
    <source>
        <dbReference type="ARBA" id="ARBA00023270"/>
    </source>
</evidence>
<evidence type="ECO:0000256" key="5">
    <source>
        <dbReference type="ARBA" id="ARBA00023145"/>
    </source>
</evidence>
<reference evidence="9" key="1">
    <citation type="submission" date="2023-03" db="EMBL/GenBank/DDBJ databases">
        <authorList>
            <person name="Steffen K."/>
            <person name="Cardenas P."/>
        </authorList>
    </citation>
    <scope>NUCLEOTIDE SEQUENCE</scope>
</reference>
<dbReference type="Proteomes" id="UP001174909">
    <property type="component" value="Unassembled WGS sequence"/>
</dbReference>
<dbReference type="EMBL" id="CASHTH010003804">
    <property type="protein sequence ID" value="CAI8049581.1"/>
    <property type="molecule type" value="Genomic_DNA"/>
</dbReference>
<dbReference type="GO" id="GO:0005829">
    <property type="term" value="C:cytosol"/>
    <property type="evidence" value="ECO:0007669"/>
    <property type="project" value="TreeGrafter"/>
</dbReference>
<keyword evidence="1" id="KW-0963">Cytoplasm</keyword>
<keyword evidence="6" id="KW-0456">Lyase</keyword>
<comment type="caution">
    <text evidence="9">The sequence shown here is derived from an EMBL/GenBank/DDBJ whole genome shotgun (WGS) entry which is preliminary data.</text>
</comment>
<dbReference type="SUPFAM" id="SSF50692">
    <property type="entry name" value="ADC-like"/>
    <property type="match status" value="1"/>
</dbReference>